<dbReference type="HOGENOM" id="CLU_019575_0_0_1"/>
<dbReference type="RefSeq" id="XP_001830053.2">
    <property type="nucleotide sequence ID" value="XM_001830001.2"/>
</dbReference>
<gene>
    <name evidence="2" type="ORF">CC1G_04486</name>
</gene>
<feature type="region of interest" description="Disordered" evidence="1">
    <location>
        <begin position="422"/>
        <end position="458"/>
    </location>
</feature>
<organism evidence="2 3">
    <name type="scientific">Coprinopsis cinerea (strain Okayama-7 / 130 / ATCC MYA-4618 / FGSC 9003)</name>
    <name type="common">Inky cap fungus</name>
    <name type="synonym">Hormographiella aspergillata</name>
    <dbReference type="NCBI Taxonomy" id="240176"/>
    <lineage>
        <taxon>Eukaryota</taxon>
        <taxon>Fungi</taxon>
        <taxon>Dikarya</taxon>
        <taxon>Basidiomycota</taxon>
        <taxon>Agaricomycotina</taxon>
        <taxon>Agaricomycetes</taxon>
        <taxon>Agaricomycetidae</taxon>
        <taxon>Agaricales</taxon>
        <taxon>Agaricineae</taxon>
        <taxon>Psathyrellaceae</taxon>
        <taxon>Coprinopsis</taxon>
    </lineage>
</organism>
<evidence type="ECO:0000313" key="3">
    <source>
        <dbReference type="Proteomes" id="UP000001861"/>
    </source>
</evidence>
<dbReference type="OMA" id="QCNRKRD"/>
<feature type="compositionally biased region" description="Polar residues" evidence="1">
    <location>
        <begin position="805"/>
        <end position="823"/>
    </location>
</feature>
<dbReference type="AlphaFoldDB" id="A8N5A8"/>
<feature type="region of interest" description="Disordered" evidence="1">
    <location>
        <begin position="803"/>
        <end position="835"/>
    </location>
</feature>
<dbReference type="EMBL" id="AACS02000003">
    <property type="protein sequence ID" value="EAU91718.2"/>
    <property type="molecule type" value="Genomic_DNA"/>
</dbReference>
<feature type="compositionally biased region" description="Polar residues" evidence="1">
    <location>
        <begin position="1"/>
        <end position="31"/>
    </location>
</feature>
<feature type="compositionally biased region" description="Polar residues" evidence="1">
    <location>
        <begin position="44"/>
        <end position="86"/>
    </location>
</feature>
<protein>
    <recommendedName>
        <fullName evidence="4">Zinc-finger domain-containing protein</fullName>
    </recommendedName>
</protein>
<feature type="compositionally biased region" description="Low complexity" evidence="1">
    <location>
        <begin position="87"/>
        <end position="97"/>
    </location>
</feature>
<proteinExistence type="predicted"/>
<evidence type="ECO:0008006" key="4">
    <source>
        <dbReference type="Google" id="ProtNLM"/>
    </source>
</evidence>
<name>A8N5A8_COPC7</name>
<dbReference type="KEGG" id="cci:CC1G_04486"/>
<dbReference type="VEuPathDB" id="FungiDB:CC1G_04486"/>
<evidence type="ECO:0000256" key="1">
    <source>
        <dbReference type="SAM" id="MobiDB-lite"/>
    </source>
</evidence>
<dbReference type="GeneID" id="6006491"/>
<dbReference type="STRING" id="240176.A8N5A8"/>
<accession>A8N5A8</accession>
<dbReference type="Proteomes" id="UP000001861">
    <property type="component" value="Unassembled WGS sequence"/>
</dbReference>
<reference evidence="2 3" key="1">
    <citation type="journal article" date="2010" name="Proc. Natl. Acad. Sci. U.S.A.">
        <title>Insights into evolution of multicellular fungi from the assembled chromosomes of the mushroom Coprinopsis cinerea (Coprinus cinereus).</title>
        <authorList>
            <person name="Stajich J.E."/>
            <person name="Wilke S.K."/>
            <person name="Ahren D."/>
            <person name="Au C.H."/>
            <person name="Birren B.W."/>
            <person name="Borodovsky M."/>
            <person name="Burns C."/>
            <person name="Canback B."/>
            <person name="Casselton L.A."/>
            <person name="Cheng C.K."/>
            <person name="Deng J."/>
            <person name="Dietrich F.S."/>
            <person name="Fargo D.C."/>
            <person name="Farman M.L."/>
            <person name="Gathman A.C."/>
            <person name="Goldberg J."/>
            <person name="Guigo R."/>
            <person name="Hoegger P.J."/>
            <person name="Hooker J.B."/>
            <person name="Huggins A."/>
            <person name="James T.Y."/>
            <person name="Kamada T."/>
            <person name="Kilaru S."/>
            <person name="Kodira C."/>
            <person name="Kues U."/>
            <person name="Kupfer D."/>
            <person name="Kwan H.S."/>
            <person name="Lomsadze A."/>
            <person name="Li W."/>
            <person name="Lilly W.W."/>
            <person name="Ma L.J."/>
            <person name="Mackey A.J."/>
            <person name="Manning G."/>
            <person name="Martin F."/>
            <person name="Muraguchi H."/>
            <person name="Natvig D.O."/>
            <person name="Palmerini H."/>
            <person name="Ramesh M.A."/>
            <person name="Rehmeyer C.J."/>
            <person name="Roe B.A."/>
            <person name="Shenoy N."/>
            <person name="Stanke M."/>
            <person name="Ter-Hovhannisyan V."/>
            <person name="Tunlid A."/>
            <person name="Velagapudi R."/>
            <person name="Vision T.J."/>
            <person name="Zeng Q."/>
            <person name="Zolan M.E."/>
            <person name="Pukkila P.J."/>
        </authorList>
    </citation>
    <scope>NUCLEOTIDE SEQUENCE [LARGE SCALE GENOMIC DNA]</scope>
    <source>
        <strain evidence="3">Okayama-7 / 130 / ATCC MYA-4618 / FGSC 9003</strain>
    </source>
</reference>
<dbReference type="eggNOG" id="ENOG502SF38">
    <property type="taxonomic scope" value="Eukaryota"/>
</dbReference>
<feature type="compositionally biased region" description="Basic and acidic residues" evidence="1">
    <location>
        <begin position="101"/>
        <end position="110"/>
    </location>
</feature>
<keyword evidence="3" id="KW-1185">Reference proteome</keyword>
<evidence type="ECO:0000313" key="2">
    <source>
        <dbReference type="EMBL" id="EAU91718.2"/>
    </source>
</evidence>
<feature type="compositionally biased region" description="Low complexity" evidence="1">
    <location>
        <begin position="112"/>
        <end position="141"/>
    </location>
</feature>
<dbReference type="InParanoid" id="A8N5A8"/>
<feature type="compositionally biased region" description="Low complexity" evidence="1">
    <location>
        <begin position="431"/>
        <end position="455"/>
    </location>
</feature>
<sequence length="835" mass="91898">MSPTATPTSAISRHSTASSTVYVQVPTSSSLDLERYRPLVTAGASATRTNNKVTSTHVSLSSSKLKENTPLQPLQRLSSKKSQTMLSSASSAPQSASMKRKFTDRDRDPSADSDSSASKRIRSLSSASASAPTASAPLKPSQLNSSARTVDETIEVDPSKACPEFPNGWTYCHQCCKKRDLGDTIHCTTLEQREVGKTKVVKSKRCVNKFCRPCLKNRYNLDLDALKTNKKREPGHLDNAGYYFNAMAVRKSLPNESASSKKAKAKPTKPDATAPVDKKKARPKAQRKIKTLAPVKWTRVATALDQSELEERLYIREFLLRFNHLSEAAIPKAHLDELDQLNGNGKSIHGVEELDEIAWVGDNCVKAIFIGLLGLFARADDVTTVRASHAAVRALRQAGLHLSKVWGILVEWQNAVNAALTSTSNAPSGPPSTAHESASTSSSLTNLSSNSRSPSVNGVEVEGDMELFGPSAISLSEPQTLPLTILAAVDQGRRATRGMTSATTMADGSSISILSASQFIPVILSMIDQLLQQDISAIREDLDEGLKTSKELVRKVRECVRGEGERWEVIRKERESMKDKEKAKDKHRFQFARKLHRDILSALDHSGTIAQSEFALRFVPSGTDPDGRVYYIPSPGFAEREAAVEYIDTMHTIREQGGKVNSKLRLKKRVRPAKAEERDEFIDFSWMVLVWGQMPDEKEAFCPNVPRQGGDDEDAMSVDGDEDDPEKERWYAFAHPEDIKHLAEWVAADNGLDEEEGSSDKAASADNDQDAPIKRLVSELKQFAELLEWRSLDDRYRLPNEAFVPTTTNGTASANGVKSSSAKTKAIPPERFYAQ</sequence>
<dbReference type="OrthoDB" id="3039370at2759"/>
<comment type="caution">
    <text evidence="2">The sequence shown here is derived from an EMBL/GenBank/DDBJ whole genome shotgun (WGS) entry which is preliminary data.</text>
</comment>
<feature type="region of interest" description="Disordered" evidence="1">
    <location>
        <begin position="254"/>
        <end position="285"/>
    </location>
</feature>
<feature type="region of interest" description="Disordered" evidence="1">
    <location>
        <begin position="1"/>
        <end position="151"/>
    </location>
</feature>